<feature type="domain" description="PAC" evidence="10">
    <location>
        <begin position="212"/>
        <end position="266"/>
    </location>
</feature>
<dbReference type="Proteomes" id="UP001365405">
    <property type="component" value="Unassembled WGS sequence"/>
</dbReference>
<organism evidence="11 12">
    <name type="scientific">Pseudaquabacterium inlustre</name>
    <dbReference type="NCBI Taxonomy" id="2984192"/>
    <lineage>
        <taxon>Bacteria</taxon>
        <taxon>Pseudomonadati</taxon>
        <taxon>Pseudomonadota</taxon>
        <taxon>Betaproteobacteria</taxon>
        <taxon>Burkholderiales</taxon>
        <taxon>Sphaerotilaceae</taxon>
        <taxon>Pseudaquabacterium</taxon>
    </lineage>
</organism>
<comment type="caution">
    <text evidence="6">Lacks conserved residue(s) required for the propagation of feature annotation.</text>
</comment>
<feature type="domain" description="Response regulatory" evidence="8">
    <location>
        <begin position="649"/>
        <end position="765"/>
    </location>
</feature>
<accession>A0ABU9CMI6</accession>
<evidence type="ECO:0000256" key="2">
    <source>
        <dbReference type="ARBA" id="ARBA00012438"/>
    </source>
</evidence>
<dbReference type="Gene3D" id="3.40.50.2300">
    <property type="match status" value="2"/>
</dbReference>
<dbReference type="InterPro" id="IPR000014">
    <property type="entry name" value="PAS"/>
</dbReference>
<dbReference type="PANTHER" id="PTHR43047">
    <property type="entry name" value="TWO-COMPONENT HISTIDINE PROTEIN KINASE"/>
    <property type="match status" value="1"/>
</dbReference>
<dbReference type="InterPro" id="IPR013767">
    <property type="entry name" value="PAS_fold"/>
</dbReference>
<dbReference type="InterPro" id="IPR036097">
    <property type="entry name" value="HisK_dim/P_sf"/>
</dbReference>
<feature type="domain" description="Histidine kinase" evidence="7">
    <location>
        <begin position="283"/>
        <end position="507"/>
    </location>
</feature>
<dbReference type="InterPro" id="IPR001610">
    <property type="entry name" value="PAC"/>
</dbReference>
<dbReference type="InterPro" id="IPR004358">
    <property type="entry name" value="Sig_transdc_His_kin-like_C"/>
</dbReference>
<dbReference type="SUPFAM" id="SSF52172">
    <property type="entry name" value="CheY-like"/>
    <property type="match status" value="2"/>
</dbReference>
<dbReference type="RefSeq" id="WP_341412080.1">
    <property type="nucleotide sequence ID" value="NZ_JBBUTH010000009.1"/>
</dbReference>
<keyword evidence="11" id="KW-0547">Nucleotide-binding</keyword>
<proteinExistence type="predicted"/>
<keyword evidence="4" id="KW-0808">Transferase</keyword>
<dbReference type="PRINTS" id="PR00344">
    <property type="entry name" value="BCTRLSENSOR"/>
</dbReference>
<dbReference type="PROSITE" id="PS50112">
    <property type="entry name" value="PAS"/>
    <property type="match status" value="1"/>
</dbReference>
<dbReference type="Gene3D" id="3.30.565.10">
    <property type="entry name" value="Histidine kinase-like ATPase, C-terminal domain"/>
    <property type="match status" value="1"/>
</dbReference>
<dbReference type="CDD" id="cd00130">
    <property type="entry name" value="PAS"/>
    <property type="match status" value="1"/>
</dbReference>
<feature type="domain" description="Response regulatory" evidence="8">
    <location>
        <begin position="523"/>
        <end position="641"/>
    </location>
</feature>
<evidence type="ECO:0000256" key="3">
    <source>
        <dbReference type="ARBA" id="ARBA00022553"/>
    </source>
</evidence>
<evidence type="ECO:0000256" key="6">
    <source>
        <dbReference type="PROSITE-ProRule" id="PRU00169"/>
    </source>
</evidence>
<dbReference type="InterPro" id="IPR011006">
    <property type="entry name" value="CheY-like_superfamily"/>
</dbReference>
<comment type="catalytic activity">
    <reaction evidence="1">
        <text>ATP + protein L-histidine = ADP + protein N-phospho-L-histidine.</text>
        <dbReference type="EC" id="2.7.13.3"/>
    </reaction>
</comment>
<dbReference type="EMBL" id="JBBUTH010000009">
    <property type="protein sequence ID" value="MEK8052370.1"/>
    <property type="molecule type" value="Genomic_DNA"/>
</dbReference>
<keyword evidence="11" id="KW-0067">ATP-binding</keyword>
<evidence type="ECO:0000259" key="10">
    <source>
        <dbReference type="PROSITE" id="PS50113"/>
    </source>
</evidence>
<dbReference type="Gene3D" id="3.30.450.20">
    <property type="entry name" value="PAS domain"/>
    <property type="match status" value="1"/>
</dbReference>
<evidence type="ECO:0000259" key="8">
    <source>
        <dbReference type="PROSITE" id="PS50110"/>
    </source>
</evidence>
<evidence type="ECO:0000259" key="9">
    <source>
        <dbReference type="PROSITE" id="PS50112"/>
    </source>
</evidence>
<keyword evidence="5" id="KW-0418">Kinase</keyword>
<gene>
    <name evidence="11" type="ORF">AACH10_19110</name>
</gene>
<dbReference type="SMART" id="SM00086">
    <property type="entry name" value="PAC"/>
    <property type="match status" value="1"/>
</dbReference>
<name>A0ABU9CMI6_9BURK</name>
<keyword evidence="12" id="KW-1185">Reference proteome</keyword>
<dbReference type="EC" id="2.7.13.3" evidence="2"/>
<dbReference type="Gene3D" id="1.10.287.130">
    <property type="match status" value="1"/>
</dbReference>
<dbReference type="SMART" id="SM00388">
    <property type="entry name" value="HisKA"/>
    <property type="match status" value="1"/>
</dbReference>
<feature type="domain" description="PAS" evidence="9">
    <location>
        <begin position="141"/>
        <end position="211"/>
    </location>
</feature>
<evidence type="ECO:0000256" key="4">
    <source>
        <dbReference type="ARBA" id="ARBA00022679"/>
    </source>
</evidence>
<dbReference type="PROSITE" id="PS50110">
    <property type="entry name" value="RESPONSE_REGULATORY"/>
    <property type="match status" value="2"/>
</dbReference>
<dbReference type="CDD" id="cd16922">
    <property type="entry name" value="HATPase_EvgS-ArcB-TorS-like"/>
    <property type="match status" value="1"/>
</dbReference>
<dbReference type="CDD" id="cd00082">
    <property type="entry name" value="HisKA"/>
    <property type="match status" value="1"/>
</dbReference>
<dbReference type="InterPro" id="IPR000700">
    <property type="entry name" value="PAS-assoc_C"/>
</dbReference>
<comment type="caution">
    <text evidence="11">The sequence shown here is derived from an EMBL/GenBank/DDBJ whole genome shotgun (WGS) entry which is preliminary data.</text>
</comment>
<dbReference type="InterPro" id="IPR035965">
    <property type="entry name" value="PAS-like_dom_sf"/>
</dbReference>
<evidence type="ECO:0000313" key="12">
    <source>
        <dbReference type="Proteomes" id="UP001365405"/>
    </source>
</evidence>
<dbReference type="PROSITE" id="PS50113">
    <property type="entry name" value="PAC"/>
    <property type="match status" value="1"/>
</dbReference>
<dbReference type="GO" id="GO:0005524">
    <property type="term" value="F:ATP binding"/>
    <property type="evidence" value="ECO:0007669"/>
    <property type="project" value="UniProtKB-KW"/>
</dbReference>
<dbReference type="InterPro" id="IPR005467">
    <property type="entry name" value="His_kinase_dom"/>
</dbReference>
<dbReference type="Pfam" id="PF00989">
    <property type="entry name" value="PAS"/>
    <property type="match status" value="1"/>
</dbReference>
<dbReference type="SUPFAM" id="SSF55785">
    <property type="entry name" value="PYP-like sensor domain (PAS domain)"/>
    <property type="match status" value="1"/>
</dbReference>
<dbReference type="Pfam" id="PF00072">
    <property type="entry name" value="Response_reg"/>
    <property type="match status" value="1"/>
</dbReference>
<dbReference type="NCBIfam" id="TIGR00229">
    <property type="entry name" value="sensory_box"/>
    <property type="match status" value="1"/>
</dbReference>
<reference evidence="11 12" key="1">
    <citation type="submission" date="2024-04" db="EMBL/GenBank/DDBJ databases">
        <title>Novel species of the genus Ideonella isolated from streams.</title>
        <authorList>
            <person name="Lu H."/>
        </authorList>
    </citation>
    <scope>NUCLEOTIDE SEQUENCE [LARGE SCALE GENOMIC DNA]</scope>
    <source>
        <strain evidence="11 12">DXS22W</strain>
    </source>
</reference>
<evidence type="ECO:0000313" key="11">
    <source>
        <dbReference type="EMBL" id="MEK8052370.1"/>
    </source>
</evidence>
<dbReference type="SMART" id="SM00091">
    <property type="entry name" value="PAS"/>
    <property type="match status" value="2"/>
</dbReference>
<dbReference type="SUPFAM" id="SSF47384">
    <property type="entry name" value="Homodimeric domain of signal transducing histidine kinase"/>
    <property type="match status" value="1"/>
</dbReference>
<dbReference type="InterPro" id="IPR001789">
    <property type="entry name" value="Sig_transdc_resp-reg_receiver"/>
</dbReference>
<dbReference type="PANTHER" id="PTHR43047:SF72">
    <property type="entry name" value="OSMOSENSING HISTIDINE PROTEIN KINASE SLN1"/>
    <property type="match status" value="1"/>
</dbReference>
<dbReference type="InterPro" id="IPR003661">
    <property type="entry name" value="HisK_dim/P_dom"/>
</dbReference>
<dbReference type="InterPro" id="IPR003594">
    <property type="entry name" value="HATPase_dom"/>
</dbReference>
<sequence>MSVLSTPPLSPTQAGAALSAAPAVATSGAAADNAMLGAALAVLDAGLVVLDRQGLLLSLDAMACRMLGATVGGLQGQLLAPLLGLPDGTGLPADGTHCRFINARGEAVSLSLHAVAGLGTDDGPVTLILRDQRLHDEATLQAQALAAIVESSFDAVVGKNLDGTVTSWNAAAESLFGWRRDEMLGASVLRLIPDDRHAEELRILATIGRGERVTPFDTVRRRRDGTLVEVSVTVSPIRDRDGRIVGASKVARDIGPQRRLERLEQENREVHRAAQMKSRFLASMSHELRTPLNAVIGFADLLRGGSVPPDSPKHARFLGHIASSGRHLLQLINDVLDLSKVEAGKLVFAPEPLSPQELVRHVIELMQPEARRRGVQLQLVPEVLRDDAPAQVMLDAARLKQVLFNLLSNALKFTPGGGRVSVHLCGDVPGWWRLEVHDTGVGIAEADLPRLFVEFQQIEGQQGRAHEGTGLGLALTRRIVEAQGGQVGVRSRLGAGSVFHVRLPCDTRGIGDTAVDGASAPLRLMAVEPDLATRTELHRVLGPQGWQVQGAANAATARALWRGDPVHAMTLGLALPDEPALSLLSDLRGGPPHWPTQGSVPVLGVSLPAEEGRGAALLGVADVLFKPLRPGELAGLTTRLRGLVPQARRVLVVDDDPLAQELLRTELEAAGLQVQAALDGNEALACLREGRADAMVLDLMLPGIDGFTLLDALQSLPLARDLPVFVWTAALLSEAEHALLARSATAIVAKGGGTVTSWAAQLRRVLAQRLPAAAARAQQADATPAPPR</sequence>
<feature type="modified residue" description="4-aspartylphosphate" evidence="6">
    <location>
        <position position="698"/>
    </location>
</feature>
<dbReference type="Pfam" id="PF02518">
    <property type="entry name" value="HATPase_c"/>
    <property type="match status" value="1"/>
</dbReference>
<dbReference type="InterPro" id="IPR036890">
    <property type="entry name" value="HATPase_C_sf"/>
</dbReference>
<dbReference type="SMART" id="SM00387">
    <property type="entry name" value="HATPase_c"/>
    <property type="match status" value="1"/>
</dbReference>
<dbReference type="Pfam" id="PF00512">
    <property type="entry name" value="HisKA"/>
    <property type="match status" value="1"/>
</dbReference>
<evidence type="ECO:0000256" key="1">
    <source>
        <dbReference type="ARBA" id="ARBA00000085"/>
    </source>
</evidence>
<evidence type="ECO:0000256" key="5">
    <source>
        <dbReference type="ARBA" id="ARBA00022777"/>
    </source>
</evidence>
<dbReference type="SMART" id="SM00448">
    <property type="entry name" value="REC"/>
    <property type="match status" value="2"/>
</dbReference>
<keyword evidence="3 6" id="KW-0597">Phosphoprotein</keyword>
<dbReference type="PROSITE" id="PS50109">
    <property type="entry name" value="HIS_KIN"/>
    <property type="match status" value="1"/>
</dbReference>
<protein>
    <recommendedName>
        <fullName evidence="2">histidine kinase</fullName>
        <ecNumber evidence="2">2.7.13.3</ecNumber>
    </recommendedName>
</protein>
<dbReference type="SUPFAM" id="SSF55874">
    <property type="entry name" value="ATPase domain of HSP90 chaperone/DNA topoisomerase II/histidine kinase"/>
    <property type="match status" value="1"/>
</dbReference>
<evidence type="ECO:0000259" key="7">
    <source>
        <dbReference type="PROSITE" id="PS50109"/>
    </source>
</evidence>